<keyword evidence="3" id="KW-1185">Reference proteome</keyword>
<evidence type="ECO:0000256" key="1">
    <source>
        <dbReference type="SAM" id="MobiDB-lite"/>
    </source>
</evidence>
<feature type="region of interest" description="Disordered" evidence="1">
    <location>
        <begin position="31"/>
        <end position="57"/>
    </location>
</feature>
<gene>
    <name evidence="2" type="ORF">SBRY_140130</name>
</gene>
<comment type="caution">
    <text evidence="2">The sequence shown here is derived from an EMBL/GenBank/DDBJ whole genome shotgun (WGS) entry which is preliminary data.</text>
</comment>
<dbReference type="AlphaFoldDB" id="A0A9W4ED44"/>
<proteinExistence type="predicted"/>
<dbReference type="EMBL" id="CAJVAX010000006">
    <property type="protein sequence ID" value="CAG7622223.1"/>
    <property type="molecule type" value="Genomic_DNA"/>
</dbReference>
<accession>A0A9W4ED44</accession>
<name>A0A9W4ED44_9ACTN</name>
<feature type="compositionally biased region" description="Basic and acidic residues" evidence="1">
    <location>
        <begin position="48"/>
        <end position="57"/>
    </location>
</feature>
<reference evidence="2" key="1">
    <citation type="submission" date="2021-06" db="EMBL/GenBank/DDBJ databases">
        <authorList>
            <person name="Arsene-Ploetze F."/>
        </authorList>
    </citation>
    <scope>NUCLEOTIDE SEQUENCE</scope>
    <source>
        <strain evidence="2">SBRY1</strain>
    </source>
</reference>
<protein>
    <submittedName>
        <fullName evidence="2">Uncharacterized protein</fullName>
    </submittedName>
</protein>
<evidence type="ECO:0000313" key="3">
    <source>
        <dbReference type="Proteomes" id="UP001153328"/>
    </source>
</evidence>
<evidence type="ECO:0000313" key="2">
    <source>
        <dbReference type="EMBL" id="CAG7622223.1"/>
    </source>
</evidence>
<sequence>MPRLIVKTVRRKHFATCAHLLRTAPVPPAHRLHTAADPAPTLSPLSTRAERVCREHP</sequence>
<organism evidence="2 3">
    <name type="scientific">Actinacidiphila bryophytorum</name>
    <dbReference type="NCBI Taxonomy" id="1436133"/>
    <lineage>
        <taxon>Bacteria</taxon>
        <taxon>Bacillati</taxon>
        <taxon>Actinomycetota</taxon>
        <taxon>Actinomycetes</taxon>
        <taxon>Kitasatosporales</taxon>
        <taxon>Streptomycetaceae</taxon>
        <taxon>Actinacidiphila</taxon>
    </lineage>
</organism>
<dbReference type="Proteomes" id="UP001153328">
    <property type="component" value="Unassembled WGS sequence"/>
</dbReference>